<proteinExistence type="predicted"/>
<dbReference type="OrthoDB" id="7593450at2"/>
<dbReference type="InterPro" id="IPR011990">
    <property type="entry name" value="TPR-like_helical_dom_sf"/>
</dbReference>
<gene>
    <name evidence="1" type="ORF">HLUCCX14_13020</name>
</gene>
<dbReference type="EMBL" id="LJZQ01000021">
    <property type="protein sequence ID" value="KPQ27946.1"/>
    <property type="molecule type" value="Genomic_DNA"/>
</dbReference>
<dbReference type="PATRIC" id="fig|1305731.5.peg.1079"/>
<dbReference type="AlphaFoldDB" id="A0A0N8KKE9"/>
<protein>
    <recommendedName>
        <fullName evidence="3">DUF924 domain-containing protein</fullName>
    </recommendedName>
</protein>
<dbReference type="Gene3D" id="1.20.58.320">
    <property type="entry name" value="TPR-like"/>
    <property type="match status" value="1"/>
</dbReference>
<dbReference type="STRING" id="1305731.GCA_000934705_01043"/>
<dbReference type="Proteomes" id="UP000050416">
    <property type="component" value="Unassembled WGS sequence"/>
</dbReference>
<organism evidence="1 2">
    <name type="scientific">Marinobacter excellens HL-55</name>
    <dbReference type="NCBI Taxonomy" id="1305731"/>
    <lineage>
        <taxon>Bacteria</taxon>
        <taxon>Pseudomonadati</taxon>
        <taxon>Pseudomonadota</taxon>
        <taxon>Gammaproteobacteria</taxon>
        <taxon>Pseudomonadales</taxon>
        <taxon>Marinobacteraceae</taxon>
        <taxon>Marinobacter</taxon>
    </lineage>
</organism>
<sequence length="200" mass="23669">MFDWKELLDFWFGELDEQGLSDSEHRNRWFRSDRRFDQEIRRRFISLMLFASEQGLDHWRKEPGGALAEILLLDQFSRNIFRGGALAFEHDPLARKLCRQAMQKGQDLTLPAIQRAFMYMPLQHSERREDQDLSVECYEQLVACADGLLAEFLRSFLESALEHRDIIVQFGRFPHRNKALGRRSSDPERRYLEVGKTFGQ</sequence>
<evidence type="ECO:0000313" key="1">
    <source>
        <dbReference type="EMBL" id="KPQ27946.1"/>
    </source>
</evidence>
<accession>A0A0N8KKE9</accession>
<dbReference type="Gene3D" id="1.25.40.10">
    <property type="entry name" value="Tetratricopeptide repeat domain"/>
    <property type="match status" value="1"/>
</dbReference>
<comment type="caution">
    <text evidence="1">The sequence shown here is derived from an EMBL/GenBank/DDBJ whole genome shotgun (WGS) entry which is preliminary data.</text>
</comment>
<evidence type="ECO:0008006" key="3">
    <source>
        <dbReference type="Google" id="ProtNLM"/>
    </source>
</evidence>
<reference evidence="1 2" key="1">
    <citation type="submission" date="2015-09" db="EMBL/GenBank/DDBJ databases">
        <title>Identification and resolution of microdiversity through metagenomic sequencing of parallel consortia.</title>
        <authorList>
            <person name="Nelson W.C."/>
            <person name="Romine M.F."/>
            <person name="Lindemann S.R."/>
        </authorList>
    </citation>
    <scope>NUCLEOTIDE SEQUENCE [LARGE SCALE GENOMIC DNA]</scope>
    <source>
        <strain evidence="1">HL-55</strain>
    </source>
</reference>
<dbReference type="InterPro" id="IPR010323">
    <property type="entry name" value="DUF924"/>
</dbReference>
<evidence type="ECO:0000313" key="2">
    <source>
        <dbReference type="Proteomes" id="UP000050416"/>
    </source>
</evidence>
<dbReference type="Pfam" id="PF06041">
    <property type="entry name" value="DUF924"/>
    <property type="match status" value="1"/>
</dbReference>
<name>A0A0N8KKE9_9GAMM</name>
<dbReference type="SUPFAM" id="SSF48452">
    <property type="entry name" value="TPR-like"/>
    <property type="match status" value="1"/>
</dbReference>